<dbReference type="InterPro" id="IPR031704">
    <property type="entry name" value="Glyco_hydro_36_N"/>
</dbReference>
<dbReference type="InterPro" id="IPR013780">
    <property type="entry name" value="Glyco_hydro_b"/>
</dbReference>
<dbReference type="GO" id="GO:0016052">
    <property type="term" value="P:carbohydrate catabolic process"/>
    <property type="evidence" value="ECO:0007669"/>
    <property type="project" value="InterPro"/>
</dbReference>
<dbReference type="PRINTS" id="PR00743">
    <property type="entry name" value="GLHYDRLASE36"/>
</dbReference>
<evidence type="ECO:0000259" key="6">
    <source>
        <dbReference type="Pfam" id="PF16875"/>
    </source>
</evidence>
<dbReference type="PANTHER" id="PTHR43053:SF3">
    <property type="entry name" value="ALPHA-GALACTOSIDASE C-RELATED"/>
    <property type="match status" value="1"/>
</dbReference>
<keyword evidence="4" id="KW-0326">Glycosidase</keyword>
<comment type="caution">
    <text evidence="7">The sequence shown here is derived from an EMBL/GenBank/DDBJ whole genome shotgun (WGS) entry which is preliminary data.</text>
</comment>
<sequence>MIWQKPCVADFSILRGKDTLIVLDAAKGERTSIVYCGPDLPGATAEELVLLQTSQHVPGGPQQPIRASLLNPLGTGWSGSAGLLAHCARKDWAIDLRVASIDQTSDQQIEILTEDVNANLSVTHNLKVCAETGVLSASSTVTNTGTSAVQLEWCAPVCLPFDDRLTSLKTFSGKWADEFQTETIGRFRGTYLRENKAGRTSHSDFPGLFAGTQTTGETSGLAAGFHIGWSGNSRVRLDTGQDGHTFLQMGELLFPGELELGRSYTTPTFFGCWSRDGYGDVSRRLHHYLKDSVLKQRPKSRLVHYNTWEAVYFDHSEARLLDLAEKAAAVGAERFVLDDGWFGGRRSDQAGLGDWRVSSEIYPGGLHPIVNRVRELGMEFGLWFEPEMVNPDSDLYRAHPDWVLGIGGTDPIPSRHQLTLDLTKHQVTNYLFETISALIRDYKIDYIKWDMNRDTQHPGSDGRAVMHQQTNALYALLDRFRTAHPNTEIESCSSGGARADYGILRYTDRIWTSDNNDARRRHQIMRGASHFFPLKVLGNHVGPKKCHITGRMFSMEFRAASAIFGHMGMELDLADETAEERATLAAAIALHKQHRGLIHDGAYYRIETPDFLMAQSCVEPGKTAALSSCALLDMHPSTIPPRLRFAGLAPDKNYRTRMVWPQHNPSQSSPSIIEEADLTGEGFIASGSALMGHGMQLPLTHPDTCLIFHSETVND</sequence>
<dbReference type="AlphaFoldDB" id="A0A6I4ST41"/>
<evidence type="ECO:0000313" key="8">
    <source>
        <dbReference type="Proteomes" id="UP000468943"/>
    </source>
</evidence>
<feature type="domain" description="Glycosyl hydrolase family 36 C-terminal" evidence="5">
    <location>
        <begin position="614"/>
        <end position="700"/>
    </location>
</feature>
<evidence type="ECO:0000256" key="1">
    <source>
        <dbReference type="ARBA" id="ARBA00001255"/>
    </source>
</evidence>
<dbReference type="PANTHER" id="PTHR43053">
    <property type="entry name" value="GLYCOSIDASE FAMILY 31"/>
    <property type="match status" value="1"/>
</dbReference>
<dbReference type="Pfam" id="PF16875">
    <property type="entry name" value="Glyco_hydro_36N"/>
    <property type="match status" value="1"/>
</dbReference>
<dbReference type="Pfam" id="PF16874">
    <property type="entry name" value="Glyco_hydro_36C"/>
    <property type="match status" value="1"/>
</dbReference>
<reference evidence="7 8" key="1">
    <citation type="submission" date="2019-12" db="EMBL/GenBank/DDBJ databases">
        <title>Genomic-based taxomic classification of the family Erythrobacteraceae.</title>
        <authorList>
            <person name="Xu L."/>
        </authorList>
    </citation>
    <scope>NUCLEOTIDE SEQUENCE [LARGE SCALE GENOMIC DNA]</scope>
    <source>
        <strain evidence="7 8">JCM 17802</strain>
    </source>
</reference>
<dbReference type="Proteomes" id="UP000468943">
    <property type="component" value="Unassembled WGS sequence"/>
</dbReference>
<dbReference type="FunFam" id="3.20.20.70:FF:000118">
    <property type="entry name" value="Alpha-galactosidase"/>
    <property type="match status" value="1"/>
</dbReference>
<accession>A0A6I4ST41</accession>
<comment type="catalytic activity">
    <reaction evidence="1">
        <text>Hydrolysis of terminal, non-reducing alpha-D-galactose residues in alpha-D-galactosides, including galactose oligosaccharides, galactomannans and galactolipids.</text>
        <dbReference type="EC" id="3.2.1.22"/>
    </reaction>
</comment>
<dbReference type="InterPro" id="IPR002252">
    <property type="entry name" value="Glyco_hydro_36"/>
</dbReference>
<dbReference type="InterPro" id="IPR017853">
    <property type="entry name" value="GH"/>
</dbReference>
<feature type="domain" description="Glycosyl hydrolase family 36 N-terminal" evidence="6">
    <location>
        <begin position="32"/>
        <end position="256"/>
    </location>
</feature>
<evidence type="ECO:0000313" key="7">
    <source>
        <dbReference type="EMBL" id="MXO57722.1"/>
    </source>
</evidence>
<dbReference type="InterPro" id="IPR031705">
    <property type="entry name" value="Glyco_hydro_36_C"/>
</dbReference>
<name>A0A6I4ST41_9SPHN</name>
<dbReference type="EC" id="3.2.1.22" evidence="2"/>
<dbReference type="InterPro" id="IPR038417">
    <property type="entry name" value="Alpga-gal_N_sf"/>
</dbReference>
<organism evidence="7 8">
    <name type="scientific">Pontixanthobacter gangjinensis</name>
    <dbReference type="NCBI Taxonomy" id="1028742"/>
    <lineage>
        <taxon>Bacteria</taxon>
        <taxon>Pseudomonadati</taxon>
        <taxon>Pseudomonadota</taxon>
        <taxon>Alphaproteobacteria</taxon>
        <taxon>Sphingomonadales</taxon>
        <taxon>Erythrobacteraceae</taxon>
        <taxon>Pontixanthobacter</taxon>
    </lineage>
</organism>
<dbReference type="EMBL" id="WTYS01000001">
    <property type="protein sequence ID" value="MXO57722.1"/>
    <property type="molecule type" value="Genomic_DNA"/>
</dbReference>
<dbReference type="InterPro" id="IPR050985">
    <property type="entry name" value="Alpha-glycosidase_related"/>
</dbReference>
<dbReference type="Gene3D" id="2.60.40.1180">
    <property type="entry name" value="Golgi alpha-mannosidase II"/>
    <property type="match status" value="1"/>
</dbReference>
<dbReference type="SUPFAM" id="SSF51445">
    <property type="entry name" value="(Trans)glycosidases"/>
    <property type="match status" value="1"/>
</dbReference>
<protein>
    <recommendedName>
        <fullName evidence="2">alpha-galactosidase</fullName>
        <ecNumber evidence="2">3.2.1.22</ecNumber>
    </recommendedName>
</protein>
<dbReference type="GO" id="GO:0004557">
    <property type="term" value="F:alpha-galactosidase activity"/>
    <property type="evidence" value="ECO:0007669"/>
    <property type="project" value="UniProtKB-EC"/>
</dbReference>
<dbReference type="InterPro" id="IPR013785">
    <property type="entry name" value="Aldolase_TIM"/>
</dbReference>
<proteinExistence type="predicted"/>
<evidence type="ECO:0000256" key="3">
    <source>
        <dbReference type="ARBA" id="ARBA00022801"/>
    </source>
</evidence>
<dbReference type="Pfam" id="PF02065">
    <property type="entry name" value="Melibiase"/>
    <property type="match status" value="1"/>
</dbReference>
<dbReference type="Gene3D" id="2.70.98.60">
    <property type="entry name" value="alpha-galactosidase from lactobacil brevis"/>
    <property type="match status" value="1"/>
</dbReference>
<dbReference type="OrthoDB" id="9758822at2"/>
<evidence type="ECO:0000256" key="4">
    <source>
        <dbReference type="ARBA" id="ARBA00023295"/>
    </source>
</evidence>
<dbReference type="Gene3D" id="3.20.20.70">
    <property type="entry name" value="Aldolase class I"/>
    <property type="match status" value="1"/>
</dbReference>
<gene>
    <name evidence="7" type="ORF">GRI36_12635</name>
</gene>
<evidence type="ECO:0000259" key="5">
    <source>
        <dbReference type="Pfam" id="PF16874"/>
    </source>
</evidence>
<evidence type="ECO:0000256" key="2">
    <source>
        <dbReference type="ARBA" id="ARBA00012755"/>
    </source>
</evidence>
<keyword evidence="3" id="KW-0378">Hydrolase</keyword>
<dbReference type="CDD" id="cd14791">
    <property type="entry name" value="GH36"/>
    <property type="match status" value="1"/>
</dbReference>
<keyword evidence="8" id="KW-1185">Reference proteome</keyword>